<feature type="region of interest" description="Disordered" evidence="1">
    <location>
        <begin position="292"/>
        <end position="316"/>
    </location>
</feature>
<accession>A0A4Q4T7Y1</accession>
<sequence length="375" mass="41852">MQSSLFGPVPHYVWTAQPGHILHQEAQLQGGGSLSHNETGNSSHGKEKRGALLLEAAGRQGGDCSADYPNGLRSRDTSNKDDDLGNYTDSEEFNLKKKSPQVTKSHGVGNHSIHQTRRSRTPSTSRQESLTITENGKFILGPQWEVPTREEALDFAGYGMERVEVKSQQYSAEHQSHVTLTEQIDSCDVSMSGALPLETGEYASPLGDSNCSSFMCIGHSSTPEIRNELSPLPSSKMGWLRGNGLRRLSELFISSPSDRYESELKNECMKRPNHRDSHNHHDVSASRVEADAIRTRPQSTPPRCSTTHKRDVRPFSGMGRDVARTERTAPSYERPIRSVRELDGLDESEQELCPRGLRRTRGFYKDWGHSPRREG</sequence>
<evidence type="ECO:0000256" key="1">
    <source>
        <dbReference type="SAM" id="MobiDB-lite"/>
    </source>
</evidence>
<protein>
    <submittedName>
        <fullName evidence="2">Uncharacterized protein</fullName>
    </submittedName>
</protein>
<dbReference type="EMBL" id="QJNU01000358">
    <property type="protein sequence ID" value="RYP01501.1"/>
    <property type="molecule type" value="Genomic_DNA"/>
</dbReference>
<dbReference type="Proteomes" id="UP000293360">
    <property type="component" value="Unassembled WGS sequence"/>
</dbReference>
<keyword evidence="3" id="KW-1185">Reference proteome</keyword>
<organism evidence="2 3">
    <name type="scientific">Monosporascus ibericus</name>
    <dbReference type="NCBI Taxonomy" id="155417"/>
    <lineage>
        <taxon>Eukaryota</taxon>
        <taxon>Fungi</taxon>
        <taxon>Dikarya</taxon>
        <taxon>Ascomycota</taxon>
        <taxon>Pezizomycotina</taxon>
        <taxon>Sordariomycetes</taxon>
        <taxon>Xylariomycetidae</taxon>
        <taxon>Xylariales</taxon>
        <taxon>Xylariales incertae sedis</taxon>
        <taxon>Monosporascus</taxon>
    </lineage>
</organism>
<evidence type="ECO:0000313" key="3">
    <source>
        <dbReference type="Proteomes" id="UP000293360"/>
    </source>
</evidence>
<name>A0A4Q4T7Y1_9PEZI</name>
<reference evidence="2 3" key="1">
    <citation type="submission" date="2018-06" db="EMBL/GenBank/DDBJ databases">
        <title>Complete Genomes of Monosporascus.</title>
        <authorList>
            <person name="Robinson A.J."/>
            <person name="Natvig D.O."/>
        </authorList>
    </citation>
    <scope>NUCLEOTIDE SEQUENCE [LARGE SCALE GENOMIC DNA]</scope>
    <source>
        <strain evidence="2 3">CBS 110550</strain>
    </source>
</reference>
<evidence type="ECO:0000313" key="2">
    <source>
        <dbReference type="EMBL" id="RYP01501.1"/>
    </source>
</evidence>
<dbReference type="OrthoDB" id="4695209at2759"/>
<feature type="compositionally biased region" description="Polar residues" evidence="1">
    <location>
        <begin position="296"/>
        <end position="305"/>
    </location>
</feature>
<gene>
    <name evidence="2" type="ORF">DL764_006196</name>
</gene>
<dbReference type="AlphaFoldDB" id="A0A4Q4T7Y1"/>
<feature type="region of interest" description="Disordered" evidence="1">
    <location>
        <begin position="28"/>
        <end position="47"/>
    </location>
</feature>
<comment type="caution">
    <text evidence="2">The sequence shown here is derived from an EMBL/GenBank/DDBJ whole genome shotgun (WGS) entry which is preliminary data.</text>
</comment>
<feature type="compositionally biased region" description="Polar residues" evidence="1">
    <location>
        <begin position="34"/>
        <end position="43"/>
    </location>
</feature>
<feature type="region of interest" description="Disordered" evidence="1">
    <location>
        <begin position="60"/>
        <end position="130"/>
    </location>
</feature>
<feature type="compositionally biased region" description="Basic and acidic residues" evidence="1">
    <location>
        <begin position="73"/>
        <end position="83"/>
    </location>
</feature>
<proteinExistence type="predicted"/>